<dbReference type="InterPro" id="IPR000048">
    <property type="entry name" value="IQ_motif_EF-hand-BS"/>
</dbReference>
<name>T0PVU0_SAPDV</name>
<feature type="compositionally biased region" description="Basic and acidic residues" evidence="1">
    <location>
        <begin position="210"/>
        <end position="222"/>
    </location>
</feature>
<dbReference type="Gene3D" id="1.20.5.190">
    <property type="match status" value="1"/>
</dbReference>
<dbReference type="OrthoDB" id="76625at2759"/>
<dbReference type="GeneID" id="19957700"/>
<organism evidence="2 3">
    <name type="scientific">Saprolegnia diclina (strain VS20)</name>
    <dbReference type="NCBI Taxonomy" id="1156394"/>
    <lineage>
        <taxon>Eukaryota</taxon>
        <taxon>Sar</taxon>
        <taxon>Stramenopiles</taxon>
        <taxon>Oomycota</taxon>
        <taxon>Saprolegniomycetes</taxon>
        <taxon>Saprolegniales</taxon>
        <taxon>Saprolegniaceae</taxon>
        <taxon>Saprolegnia</taxon>
    </lineage>
</organism>
<dbReference type="AlphaFoldDB" id="T0PVU0"/>
<sequence>MDFTSTFIEGPFTDSSLGSLDMKKKRLVLSDRLQAERKVRTKDKYDEKQLQLSFKREIRRELREKRRLEMLEQAAAATTIQRYARGMLTRNRLWRQHLAVQNAAATRIQGFCRSHMQIFDAKCQLQRIKQRRWDDAAAVIQRRVRSFLQRQAAKRELARRRKARDDRRQEMLLRADRVRAAAATTIQKIIRGILVRRHVQAKKLLHDRSRISLSREQRDAAKKPAKAKAPPRLAPKPPKKRGVRNDGMYARRVSSSETLPTE</sequence>
<dbReference type="SMART" id="SM00015">
    <property type="entry name" value="IQ"/>
    <property type="match status" value="4"/>
</dbReference>
<accession>T0PVU0</accession>
<evidence type="ECO:0000256" key="1">
    <source>
        <dbReference type="SAM" id="MobiDB-lite"/>
    </source>
</evidence>
<proteinExistence type="predicted"/>
<feature type="region of interest" description="Disordered" evidence="1">
    <location>
        <begin position="210"/>
        <end position="262"/>
    </location>
</feature>
<dbReference type="RefSeq" id="XP_008621427.1">
    <property type="nucleotide sequence ID" value="XM_008623205.1"/>
</dbReference>
<gene>
    <name evidence="2" type="ORF">SDRG_16973</name>
</gene>
<dbReference type="Proteomes" id="UP000030762">
    <property type="component" value="Unassembled WGS sequence"/>
</dbReference>
<dbReference type="EMBL" id="JH767302">
    <property type="protein sequence ID" value="EQC25145.1"/>
    <property type="molecule type" value="Genomic_DNA"/>
</dbReference>
<feature type="compositionally biased region" description="Polar residues" evidence="1">
    <location>
        <begin position="253"/>
        <end position="262"/>
    </location>
</feature>
<protein>
    <submittedName>
        <fullName evidence="2">Uncharacterized protein</fullName>
    </submittedName>
</protein>
<reference evidence="2 3" key="1">
    <citation type="submission" date="2012-04" db="EMBL/GenBank/DDBJ databases">
        <title>The Genome Sequence of Saprolegnia declina VS20.</title>
        <authorList>
            <consortium name="The Broad Institute Genome Sequencing Platform"/>
            <person name="Russ C."/>
            <person name="Nusbaum C."/>
            <person name="Tyler B."/>
            <person name="van West P."/>
            <person name="Dieguez-Uribeondo J."/>
            <person name="de Bruijn I."/>
            <person name="Tripathy S."/>
            <person name="Jiang R."/>
            <person name="Young S.K."/>
            <person name="Zeng Q."/>
            <person name="Gargeya S."/>
            <person name="Fitzgerald M."/>
            <person name="Haas B."/>
            <person name="Abouelleil A."/>
            <person name="Alvarado L."/>
            <person name="Arachchi H.M."/>
            <person name="Berlin A."/>
            <person name="Chapman S.B."/>
            <person name="Goldberg J."/>
            <person name="Griggs A."/>
            <person name="Gujja S."/>
            <person name="Hansen M."/>
            <person name="Howarth C."/>
            <person name="Imamovic A."/>
            <person name="Larimer J."/>
            <person name="McCowen C."/>
            <person name="Montmayeur A."/>
            <person name="Murphy C."/>
            <person name="Neiman D."/>
            <person name="Pearson M."/>
            <person name="Priest M."/>
            <person name="Roberts A."/>
            <person name="Saif S."/>
            <person name="Shea T."/>
            <person name="Sisk P."/>
            <person name="Sykes S."/>
            <person name="Wortman J."/>
            <person name="Nusbaum C."/>
            <person name="Birren B."/>
        </authorList>
    </citation>
    <scope>NUCLEOTIDE SEQUENCE [LARGE SCALE GENOMIC DNA]</scope>
    <source>
        <strain evidence="2 3">VS20</strain>
    </source>
</reference>
<evidence type="ECO:0000313" key="3">
    <source>
        <dbReference type="Proteomes" id="UP000030762"/>
    </source>
</evidence>
<dbReference type="VEuPathDB" id="FungiDB:SDRG_16973"/>
<keyword evidence="3" id="KW-1185">Reference proteome</keyword>
<evidence type="ECO:0000313" key="2">
    <source>
        <dbReference type="EMBL" id="EQC25145.1"/>
    </source>
</evidence>
<dbReference type="PROSITE" id="PS50096">
    <property type="entry name" value="IQ"/>
    <property type="match status" value="3"/>
</dbReference>
<dbReference type="Pfam" id="PF00612">
    <property type="entry name" value="IQ"/>
    <property type="match status" value="3"/>
</dbReference>